<dbReference type="AlphaFoldDB" id="A0A5B7I907"/>
<accession>A0A5B7I907</accession>
<evidence type="ECO:0000256" key="1">
    <source>
        <dbReference type="SAM" id="MobiDB-lite"/>
    </source>
</evidence>
<comment type="caution">
    <text evidence="2">The sequence shown here is derived from an EMBL/GenBank/DDBJ whole genome shotgun (WGS) entry which is preliminary data.</text>
</comment>
<proteinExistence type="predicted"/>
<feature type="compositionally biased region" description="Polar residues" evidence="1">
    <location>
        <begin position="1"/>
        <end position="16"/>
    </location>
</feature>
<keyword evidence="2" id="KW-0489">Methyltransferase</keyword>
<dbReference type="GO" id="GO:0008168">
    <property type="term" value="F:methyltransferase activity"/>
    <property type="evidence" value="ECO:0007669"/>
    <property type="project" value="UniProtKB-KW"/>
</dbReference>
<evidence type="ECO:0000313" key="2">
    <source>
        <dbReference type="EMBL" id="MPC78369.1"/>
    </source>
</evidence>
<feature type="region of interest" description="Disordered" evidence="1">
    <location>
        <begin position="1"/>
        <end position="32"/>
    </location>
</feature>
<gene>
    <name evidence="2" type="primary">KMT5A</name>
    <name evidence="2" type="ORF">E2C01_072854</name>
</gene>
<dbReference type="EMBL" id="VSRR010048245">
    <property type="protein sequence ID" value="MPC78369.1"/>
    <property type="molecule type" value="Genomic_DNA"/>
</dbReference>
<reference evidence="2 3" key="1">
    <citation type="submission" date="2019-05" db="EMBL/GenBank/DDBJ databases">
        <title>Another draft genome of Portunus trituberculatus and its Hox gene families provides insights of decapod evolution.</title>
        <authorList>
            <person name="Jeong J.-H."/>
            <person name="Song I."/>
            <person name="Kim S."/>
            <person name="Choi T."/>
            <person name="Kim D."/>
            <person name="Ryu S."/>
            <person name="Kim W."/>
        </authorList>
    </citation>
    <scope>NUCLEOTIDE SEQUENCE [LARGE SCALE GENOMIC DNA]</scope>
    <source>
        <tissue evidence="2">Muscle</tissue>
    </source>
</reference>
<name>A0A5B7I907_PORTR</name>
<keyword evidence="3" id="KW-1185">Reference proteome</keyword>
<dbReference type="GO" id="GO:0032259">
    <property type="term" value="P:methylation"/>
    <property type="evidence" value="ECO:0007669"/>
    <property type="project" value="UniProtKB-KW"/>
</dbReference>
<evidence type="ECO:0000313" key="3">
    <source>
        <dbReference type="Proteomes" id="UP000324222"/>
    </source>
</evidence>
<dbReference type="Proteomes" id="UP000324222">
    <property type="component" value="Unassembled WGS sequence"/>
</dbReference>
<dbReference type="OrthoDB" id="5560686at2759"/>
<sequence>MSNGETKPTQRNTQMSEFFPIRRSERKPKTTLLQERQKEIEERICSGKEEGLMVCTLMTQYYRLLA</sequence>
<protein>
    <submittedName>
        <fullName evidence="2">N-lysine methyltransferase KMT5A</fullName>
    </submittedName>
</protein>
<keyword evidence="2" id="KW-0808">Transferase</keyword>
<organism evidence="2 3">
    <name type="scientific">Portunus trituberculatus</name>
    <name type="common">Swimming crab</name>
    <name type="synonym">Neptunus trituberculatus</name>
    <dbReference type="NCBI Taxonomy" id="210409"/>
    <lineage>
        <taxon>Eukaryota</taxon>
        <taxon>Metazoa</taxon>
        <taxon>Ecdysozoa</taxon>
        <taxon>Arthropoda</taxon>
        <taxon>Crustacea</taxon>
        <taxon>Multicrustacea</taxon>
        <taxon>Malacostraca</taxon>
        <taxon>Eumalacostraca</taxon>
        <taxon>Eucarida</taxon>
        <taxon>Decapoda</taxon>
        <taxon>Pleocyemata</taxon>
        <taxon>Brachyura</taxon>
        <taxon>Eubrachyura</taxon>
        <taxon>Portunoidea</taxon>
        <taxon>Portunidae</taxon>
        <taxon>Portuninae</taxon>
        <taxon>Portunus</taxon>
    </lineage>
</organism>